<evidence type="ECO:0000256" key="2">
    <source>
        <dbReference type="ARBA" id="ARBA00023002"/>
    </source>
</evidence>
<keyword evidence="2" id="KW-0560">Oxidoreductase</keyword>
<comment type="similarity">
    <text evidence="1 3">Belongs to the short-chain dehydrogenases/reductases (SDR) family.</text>
</comment>
<proteinExistence type="inferred from homology"/>
<dbReference type="AlphaFoldDB" id="A0A7L5BYT7"/>
<dbReference type="GO" id="GO:0016616">
    <property type="term" value="F:oxidoreductase activity, acting on the CH-OH group of donors, NAD or NADP as acceptor"/>
    <property type="evidence" value="ECO:0007669"/>
    <property type="project" value="UniProtKB-ARBA"/>
</dbReference>
<dbReference type="EMBL" id="CP049056">
    <property type="protein sequence ID" value="QIE55054.1"/>
    <property type="molecule type" value="Genomic_DNA"/>
</dbReference>
<dbReference type="SUPFAM" id="SSF51735">
    <property type="entry name" value="NAD(P)-binding Rossmann-fold domains"/>
    <property type="match status" value="1"/>
</dbReference>
<dbReference type="Gene3D" id="3.40.50.720">
    <property type="entry name" value="NAD(P)-binding Rossmann-like Domain"/>
    <property type="match status" value="1"/>
</dbReference>
<dbReference type="PRINTS" id="PR00080">
    <property type="entry name" value="SDRFAMILY"/>
</dbReference>
<dbReference type="KEGG" id="hdh:G5B40_06045"/>
<dbReference type="PANTHER" id="PTHR42901:SF1">
    <property type="entry name" value="ALCOHOL DEHYDROGENASE"/>
    <property type="match status" value="1"/>
</dbReference>
<evidence type="ECO:0000313" key="4">
    <source>
        <dbReference type="EMBL" id="QIE55054.1"/>
    </source>
</evidence>
<evidence type="ECO:0000313" key="5">
    <source>
        <dbReference type="Proteomes" id="UP000503336"/>
    </source>
</evidence>
<protein>
    <submittedName>
        <fullName evidence="4">SDR family NAD(P)-dependent oxidoreductase</fullName>
    </submittedName>
</protein>
<accession>A0A7L5BYT7</accession>
<dbReference type="FunFam" id="3.40.50.720:FF:000047">
    <property type="entry name" value="NADP-dependent L-serine/L-allo-threonine dehydrogenase"/>
    <property type="match status" value="1"/>
</dbReference>
<name>A0A7L5BYT7_9RHOB</name>
<keyword evidence="5" id="KW-1185">Reference proteome</keyword>
<dbReference type="InterPro" id="IPR036291">
    <property type="entry name" value="NAD(P)-bd_dom_sf"/>
</dbReference>
<dbReference type="RefSeq" id="WP_165096310.1">
    <property type="nucleotide sequence ID" value="NZ_CP049056.1"/>
</dbReference>
<dbReference type="InterPro" id="IPR002347">
    <property type="entry name" value="SDR_fam"/>
</dbReference>
<evidence type="ECO:0000256" key="3">
    <source>
        <dbReference type="RuleBase" id="RU000363"/>
    </source>
</evidence>
<dbReference type="Proteomes" id="UP000503336">
    <property type="component" value="Chromosome"/>
</dbReference>
<dbReference type="PRINTS" id="PR00081">
    <property type="entry name" value="GDHRDH"/>
</dbReference>
<dbReference type="Pfam" id="PF00106">
    <property type="entry name" value="adh_short"/>
    <property type="match status" value="1"/>
</dbReference>
<organism evidence="4 5">
    <name type="scientific">Pikeienuella piscinae</name>
    <dbReference type="NCBI Taxonomy" id="2748098"/>
    <lineage>
        <taxon>Bacteria</taxon>
        <taxon>Pseudomonadati</taxon>
        <taxon>Pseudomonadota</taxon>
        <taxon>Alphaproteobacteria</taxon>
        <taxon>Rhodobacterales</taxon>
        <taxon>Paracoccaceae</taxon>
        <taxon>Pikeienuella</taxon>
    </lineage>
</organism>
<evidence type="ECO:0000256" key="1">
    <source>
        <dbReference type="ARBA" id="ARBA00006484"/>
    </source>
</evidence>
<gene>
    <name evidence="4" type="ORF">G5B40_06045</name>
</gene>
<dbReference type="PANTHER" id="PTHR42901">
    <property type="entry name" value="ALCOHOL DEHYDROGENASE"/>
    <property type="match status" value="1"/>
</dbReference>
<sequence length="255" mass="26762">MAGDLADEVVFVTGAGSGFGAAIARKYAGRGARVVAAGRRASPLEALAGACGGAVLPLQLDLRDRAAVFEAFESLPEAFRAVSILVNNAGLGVDRGKAQDSALDDVETMIATNISGLLYCVHAALPGMLGRGRGHIVNIGSIAGRANGPGSTVYGATKAFVLQYSKNLKSDLIGTGVRCSYIAPGAAETEFWSVRWKDDEERARAAYTGYKPLQPEDVAEAVFFATSMPAHVDVTELELMPHQQGFGARIFARDD</sequence>
<reference evidence="4 5" key="1">
    <citation type="submission" date="2020-02" db="EMBL/GenBank/DDBJ databases">
        <title>complete genome sequence of Rhodobacteraceae bacterium.</title>
        <authorList>
            <person name="Park J."/>
            <person name="Kim Y.-S."/>
            <person name="Kim K.-H."/>
        </authorList>
    </citation>
    <scope>NUCLEOTIDE SEQUENCE [LARGE SCALE GENOMIC DNA]</scope>
    <source>
        <strain evidence="4 5">RR4-56</strain>
    </source>
</reference>